<protein>
    <submittedName>
        <fullName evidence="5">Uncharacterized protein</fullName>
    </submittedName>
</protein>
<feature type="compositionally biased region" description="Low complexity" evidence="2">
    <location>
        <begin position="902"/>
        <end position="912"/>
    </location>
</feature>
<feature type="region of interest" description="Disordered" evidence="2">
    <location>
        <begin position="795"/>
        <end position="820"/>
    </location>
</feature>
<evidence type="ECO:0000259" key="4">
    <source>
        <dbReference type="PROSITE" id="PS50056"/>
    </source>
</evidence>
<dbReference type="InterPro" id="IPR029021">
    <property type="entry name" value="Prot-tyrosine_phosphatase-like"/>
</dbReference>
<dbReference type="SMART" id="SM00194">
    <property type="entry name" value="PTPc"/>
    <property type="match status" value="1"/>
</dbReference>
<feature type="region of interest" description="Disordered" evidence="2">
    <location>
        <begin position="372"/>
        <end position="413"/>
    </location>
</feature>
<dbReference type="GO" id="GO:0004725">
    <property type="term" value="F:protein tyrosine phosphatase activity"/>
    <property type="evidence" value="ECO:0007669"/>
    <property type="project" value="InterPro"/>
</dbReference>
<reference evidence="5 6" key="1">
    <citation type="journal article" date="2024" name="J Genomics">
        <title>Draft genome sequencing and assembly of Favolaschia claudopus CIRM-BRFM 2984 isolated from oak limbs.</title>
        <authorList>
            <person name="Navarro D."/>
            <person name="Drula E."/>
            <person name="Chaduli D."/>
            <person name="Cazenave R."/>
            <person name="Ahrendt S."/>
            <person name="Wang J."/>
            <person name="Lipzen A."/>
            <person name="Daum C."/>
            <person name="Barry K."/>
            <person name="Grigoriev I.V."/>
            <person name="Favel A."/>
            <person name="Rosso M.N."/>
            <person name="Martin F."/>
        </authorList>
    </citation>
    <scope>NUCLEOTIDE SEQUENCE [LARGE SCALE GENOMIC DNA]</scope>
    <source>
        <strain evidence="5 6">CIRM-BRFM 2984</strain>
    </source>
</reference>
<feature type="region of interest" description="Disordered" evidence="2">
    <location>
        <begin position="23"/>
        <end position="152"/>
    </location>
</feature>
<dbReference type="AlphaFoldDB" id="A0AAW0EHC4"/>
<feature type="region of interest" description="Disordered" evidence="2">
    <location>
        <begin position="902"/>
        <end position="992"/>
    </location>
</feature>
<proteinExistence type="inferred from homology"/>
<feature type="domain" description="Tyrosine specific protein phosphatases" evidence="4">
    <location>
        <begin position="510"/>
        <end position="555"/>
    </location>
</feature>
<dbReference type="InterPro" id="IPR003595">
    <property type="entry name" value="Tyr_Pase_cat"/>
</dbReference>
<dbReference type="InterPro" id="IPR000242">
    <property type="entry name" value="PTP_cat"/>
</dbReference>
<gene>
    <name evidence="5" type="ORF">R3P38DRAFT_57069</name>
</gene>
<evidence type="ECO:0000256" key="1">
    <source>
        <dbReference type="ARBA" id="ARBA00009649"/>
    </source>
</evidence>
<feature type="compositionally biased region" description="Basic and acidic residues" evidence="2">
    <location>
        <begin position="247"/>
        <end position="257"/>
    </location>
</feature>
<feature type="compositionally biased region" description="Low complexity" evidence="2">
    <location>
        <begin position="113"/>
        <end position="122"/>
    </location>
</feature>
<evidence type="ECO:0000313" key="6">
    <source>
        <dbReference type="Proteomes" id="UP001362999"/>
    </source>
</evidence>
<accession>A0AAW0EHC4</accession>
<feature type="domain" description="Tyrosine-protein phosphatase" evidence="3">
    <location>
        <begin position="148"/>
        <end position="543"/>
    </location>
</feature>
<dbReference type="InterPro" id="IPR016130">
    <property type="entry name" value="Tyr_Pase_AS"/>
</dbReference>
<dbReference type="PANTHER" id="PTHR19134">
    <property type="entry name" value="RECEPTOR-TYPE TYROSINE-PROTEIN PHOSPHATASE"/>
    <property type="match status" value="1"/>
</dbReference>
<feature type="compositionally biased region" description="Low complexity" evidence="2">
    <location>
        <begin position="66"/>
        <end position="106"/>
    </location>
</feature>
<dbReference type="PROSITE" id="PS00383">
    <property type="entry name" value="TYR_PHOSPHATASE_1"/>
    <property type="match status" value="1"/>
</dbReference>
<dbReference type="PRINTS" id="PR00700">
    <property type="entry name" value="PRTYPHPHTASE"/>
</dbReference>
<dbReference type="PANTHER" id="PTHR19134:SF561">
    <property type="entry name" value="PROTEIN TYROSINE PHOSPHATASE 36E, ISOFORM A"/>
    <property type="match status" value="1"/>
</dbReference>
<dbReference type="InterPro" id="IPR050348">
    <property type="entry name" value="Protein-Tyr_Phosphatase"/>
</dbReference>
<feature type="compositionally biased region" description="Basic and acidic residues" evidence="2">
    <location>
        <begin position="475"/>
        <end position="486"/>
    </location>
</feature>
<feature type="compositionally biased region" description="Basic and acidic residues" evidence="2">
    <location>
        <begin position="124"/>
        <end position="133"/>
    </location>
</feature>
<feature type="region of interest" description="Disordered" evidence="2">
    <location>
        <begin position="175"/>
        <end position="271"/>
    </location>
</feature>
<feature type="region of interest" description="Disordered" evidence="2">
    <location>
        <begin position="714"/>
        <end position="737"/>
    </location>
</feature>
<feature type="compositionally biased region" description="Acidic residues" evidence="2">
    <location>
        <begin position="258"/>
        <end position="271"/>
    </location>
</feature>
<organism evidence="5 6">
    <name type="scientific">Favolaschia claudopus</name>
    <dbReference type="NCBI Taxonomy" id="2862362"/>
    <lineage>
        <taxon>Eukaryota</taxon>
        <taxon>Fungi</taxon>
        <taxon>Dikarya</taxon>
        <taxon>Basidiomycota</taxon>
        <taxon>Agaricomycotina</taxon>
        <taxon>Agaricomycetes</taxon>
        <taxon>Agaricomycetidae</taxon>
        <taxon>Agaricales</taxon>
        <taxon>Marasmiineae</taxon>
        <taxon>Mycenaceae</taxon>
        <taxon>Favolaschia</taxon>
    </lineage>
</organism>
<dbReference type="Gene3D" id="3.90.190.10">
    <property type="entry name" value="Protein tyrosine phosphatase superfamily"/>
    <property type="match status" value="2"/>
</dbReference>
<dbReference type="InterPro" id="IPR000387">
    <property type="entry name" value="Tyr_Pase_dom"/>
</dbReference>
<evidence type="ECO:0000313" key="5">
    <source>
        <dbReference type="EMBL" id="KAK7064747.1"/>
    </source>
</evidence>
<dbReference type="SUPFAM" id="SSF52799">
    <property type="entry name" value="(Phosphotyrosine protein) phosphatases II"/>
    <property type="match status" value="1"/>
</dbReference>
<evidence type="ECO:0000259" key="3">
    <source>
        <dbReference type="PROSITE" id="PS50055"/>
    </source>
</evidence>
<dbReference type="EMBL" id="JAWWNJ010000001">
    <property type="protein sequence ID" value="KAK7064747.1"/>
    <property type="molecule type" value="Genomic_DNA"/>
</dbReference>
<dbReference type="Proteomes" id="UP001362999">
    <property type="component" value="Unassembled WGS sequence"/>
</dbReference>
<dbReference type="Pfam" id="PF00102">
    <property type="entry name" value="Y_phosphatase"/>
    <property type="match status" value="2"/>
</dbReference>
<feature type="compositionally biased region" description="Low complexity" evidence="2">
    <location>
        <begin position="175"/>
        <end position="191"/>
    </location>
</feature>
<name>A0AAW0EHC4_9AGAR</name>
<keyword evidence="6" id="KW-1185">Reference proteome</keyword>
<sequence length="992" mass="105900">MQFYRIELAEQRRMMGVMEHHSRESGFVGAGSSAAEKGKVEPAPTASSSLSSGSGSGGEEDVKMLGAASDSSNSLSTNSSGSTKLSTDTADSSVSSGSGSGSEVAGPGKGKSSEGTGSTAGKHGPHEGKREKGAFPFSITAGVEKGSKNRYRNIWPFEHARVRLHRLNSGKLVPAAHTSASAPPAFSPTTTNEEKQRRAFTDPGKPTHRPQHKTRAQISADGSLAPPPSRADFDATIKAGEEDEETVDKTDYRKLDAPAEDADDETEPELEPEEYDNYINASYVQPLGTRRRYIATQGPLEATFGDFWTLVWQQNVHVVVMLTREVEGALIKCGAYWKSGTYGPLRVELLGCAAEGCRGECPHCSTQAGAEPESGGFFSSVQSHHPLPPPQSTIPTTPLSPRSGPLLPAQPKVPSGQLIKRTLRLTHAGYPSARPRKIVQLHYLGWPDMNVPNDATGVLGLVWEVGRVVEEVGREEVAPPVKKEDEGSSSGSDSEVDGETGVLKRSLHAGDAQAPVLLHCSAGVGRTGGFIAVDAVLNAVRQEAREMYGSGRTTRTASFGTAAAEPFARGGSSRAGWSESSEAPSVRVSPFPKQTQDEDDTMDVDIAVEDAVMTHDGRGLRTPMQVDGPESEMQLGSTTQRWAEDVADTKVVSAFTAASRPATSTPVSVGPSSISSAASLPSSGLGTPFQLQPPIPSMHRSTFSLNLPSAPSNLSIASISSPRPMSPEQQQKASSMPLSIRRGYVDHRMRTFSAPGAPALPIPAANSVPWLLPSNGTPSTSSQSGKVLLDRSLANSPLPRSVSPISSMEPSLAEGRRATDLGPIPQQYVDYKEPRALHGRNSVRPVRLSGFDDPIWEVVQDMREQRMSLCQSLRQYVFVHAAIIEGSLLVVDEERARAGITWRPSTFTTTPRRSGHRKTPRPPPPPSLLLSSGTSSTTNSTGKRQASPTELPKEDKKGEIALSKRLSIKRKQPSSDELTNIDRSPLATFPPP</sequence>
<comment type="similarity">
    <text evidence="1">Belongs to the protein-tyrosine phosphatase family. Non-receptor class subfamily.</text>
</comment>
<dbReference type="PROSITE" id="PS50055">
    <property type="entry name" value="TYR_PHOSPHATASE_PTP"/>
    <property type="match status" value="1"/>
</dbReference>
<comment type="caution">
    <text evidence="5">The sequence shown here is derived from an EMBL/GenBank/DDBJ whole genome shotgun (WGS) entry which is preliminary data.</text>
</comment>
<feature type="compositionally biased region" description="Low complexity" evidence="2">
    <location>
        <begin position="928"/>
        <end position="941"/>
    </location>
</feature>
<feature type="compositionally biased region" description="Polar residues" evidence="2">
    <location>
        <begin position="716"/>
        <end position="737"/>
    </location>
</feature>
<feature type="region of interest" description="Disordered" evidence="2">
    <location>
        <begin position="559"/>
        <end position="598"/>
    </location>
</feature>
<dbReference type="SMART" id="SM00404">
    <property type="entry name" value="PTPc_motif"/>
    <property type="match status" value="1"/>
</dbReference>
<feature type="compositionally biased region" description="Basic residues" evidence="2">
    <location>
        <begin position="206"/>
        <end position="215"/>
    </location>
</feature>
<feature type="region of interest" description="Disordered" evidence="2">
    <location>
        <begin position="475"/>
        <end position="501"/>
    </location>
</feature>
<evidence type="ECO:0000256" key="2">
    <source>
        <dbReference type="SAM" id="MobiDB-lite"/>
    </source>
</evidence>
<dbReference type="PROSITE" id="PS50056">
    <property type="entry name" value="TYR_PHOSPHATASE_2"/>
    <property type="match status" value="1"/>
</dbReference>